<sequence length="310" mass="35924">MVADPTTERAPPVYPHEFTTLRTIWDPNPGNRDFVWSRGKPDEYGELPGIKQWISDKNPNIYWFLLKIVNRADYPVTEWNVTLYTEQALMITKAHLDDKRVRIVDSSFDTDKNRNKYVVSIPPELGVSIPAKGGTRLMYFETDIRCEDALKMEFGVSGVVKLGATPQMIEVPIREKRFTYACKYGDFKKMFYGSIDALASQVMENLQDSYRREIVQNFTNSFRLIRDFENYCKDRYAEPEILIDKLEAVYSSLRAAEPITKEEILPFVEENLDVIRKLGGAAPNVEAQKERGMRMCERLIGLLHQVKMER</sequence>
<organism evidence="1 2">
    <name type="scientific">Candidatus Methanogaster sp</name>
    <dbReference type="NCBI Taxonomy" id="3386292"/>
    <lineage>
        <taxon>Archaea</taxon>
        <taxon>Methanobacteriati</taxon>
        <taxon>Methanobacteriota</taxon>
        <taxon>Stenosarchaea group</taxon>
        <taxon>Methanomicrobia</taxon>
        <taxon>Methanosarcinales</taxon>
        <taxon>ANME-2 cluster</taxon>
        <taxon>Candidatus Methanogasteraceae</taxon>
        <taxon>Candidatus Methanogaster</taxon>
    </lineage>
</organism>
<dbReference type="Proteomes" id="UP000248329">
    <property type="component" value="Unassembled WGS sequence"/>
</dbReference>
<gene>
    <name evidence="1" type="ORF">C4B59_01470</name>
</gene>
<evidence type="ECO:0000313" key="1">
    <source>
        <dbReference type="EMBL" id="PXF61924.1"/>
    </source>
</evidence>
<accession>A0AC61L694</accession>
<proteinExistence type="predicted"/>
<dbReference type="EMBL" id="PQXF01000002">
    <property type="protein sequence ID" value="PXF61924.1"/>
    <property type="molecule type" value="Genomic_DNA"/>
</dbReference>
<evidence type="ECO:0000313" key="2">
    <source>
        <dbReference type="Proteomes" id="UP000248329"/>
    </source>
</evidence>
<comment type="caution">
    <text evidence="1">The sequence shown here is derived from an EMBL/GenBank/DDBJ whole genome shotgun (WGS) entry which is preliminary data.</text>
</comment>
<protein>
    <submittedName>
        <fullName evidence="1">Uncharacterized protein</fullName>
    </submittedName>
</protein>
<reference evidence="1" key="1">
    <citation type="submission" date="2018-01" db="EMBL/GenBank/DDBJ databases">
        <authorList>
            <person name="Krukenberg V."/>
        </authorList>
    </citation>
    <scope>NUCLEOTIDE SEQUENCE</scope>
    <source>
        <strain evidence="1">E20ANME2</strain>
    </source>
</reference>
<name>A0AC61L694_9EURY</name>